<dbReference type="InterPro" id="IPR010345">
    <property type="entry name" value="IL-17_fam"/>
</dbReference>
<dbReference type="EMBL" id="BPLQ01002534">
    <property type="protein sequence ID" value="GIX93698.1"/>
    <property type="molecule type" value="Genomic_DNA"/>
</dbReference>
<dbReference type="AlphaFoldDB" id="A0AAV4PB49"/>
<dbReference type="SUPFAM" id="SSF57501">
    <property type="entry name" value="Cystine-knot cytokines"/>
    <property type="match status" value="1"/>
</dbReference>
<evidence type="ECO:0000256" key="2">
    <source>
        <dbReference type="ARBA" id="ARBA00007236"/>
    </source>
</evidence>
<feature type="compositionally biased region" description="Polar residues" evidence="5">
    <location>
        <begin position="10"/>
        <end position="20"/>
    </location>
</feature>
<dbReference type="InterPro" id="IPR029034">
    <property type="entry name" value="Cystine-knot_cytokine"/>
</dbReference>
<comment type="similarity">
    <text evidence="2">Belongs to the IL-17 family.</text>
</comment>
<name>A0AAV4PB49_9ARAC</name>
<gene>
    <name evidence="6" type="primary">AVEN_141558_1</name>
    <name evidence="6" type="ORF">CDAR_521701</name>
</gene>
<dbReference type="GO" id="GO:0005576">
    <property type="term" value="C:extracellular region"/>
    <property type="evidence" value="ECO:0007669"/>
    <property type="project" value="UniProtKB-SubCell"/>
</dbReference>
<reference evidence="6 7" key="1">
    <citation type="submission" date="2021-06" db="EMBL/GenBank/DDBJ databases">
        <title>Caerostris darwini draft genome.</title>
        <authorList>
            <person name="Kono N."/>
            <person name="Arakawa K."/>
        </authorList>
    </citation>
    <scope>NUCLEOTIDE SEQUENCE [LARGE SCALE GENOMIC DNA]</scope>
</reference>
<evidence type="ECO:0000256" key="5">
    <source>
        <dbReference type="SAM" id="MobiDB-lite"/>
    </source>
</evidence>
<comment type="caution">
    <text evidence="6">The sequence shown here is derived from an EMBL/GenBank/DDBJ whole genome shotgun (WGS) entry which is preliminary data.</text>
</comment>
<accession>A0AAV4PB49</accession>
<evidence type="ECO:0000313" key="7">
    <source>
        <dbReference type="Proteomes" id="UP001054837"/>
    </source>
</evidence>
<keyword evidence="7" id="KW-1185">Reference proteome</keyword>
<evidence type="ECO:0000256" key="3">
    <source>
        <dbReference type="ARBA" id="ARBA00022525"/>
    </source>
</evidence>
<sequence>MSSRPWRAGISQNDKPQSSRPRTRFDQIPTRASRLGLTRAANFRNEKPALQDSRCMAFLIKEWITAEQLCATGAYWDVSNSFSGVRRNQTGIRLLQKNGRGENNFESNAETLTFEEVCDVNTAYSECPFRVERYYDENRIPRVFLNVICLPPRHDVRNILRHRSDTRCEKVTVEVSVLRNDVCNGGPTKFVQVWEKLSVACVRTVRPIHLRSKPAHTISFKELS</sequence>
<dbReference type="Gene3D" id="2.10.90.10">
    <property type="entry name" value="Cystine-knot cytokines"/>
    <property type="match status" value="1"/>
</dbReference>
<dbReference type="Pfam" id="PF06083">
    <property type="entry name" value="IL17"/>
    <property type="match status" value="1"/>
</dbReference>
<evidence type="ECO:0000313" key="6">
    <source>
        <dbReference type="EMBL" id="GIX93698.1"/>
    </source>
</evidence>
<comment type="subcellular location">
    <subcellularLocation>
        <location evidence="1">Secreted</location>
    </subcellularLocation>
</comment>
<dbReference type="Proteomes" id="UP001054837">
    <property type="component" value="Unassembled WGS sequence"/>
</dbReference>
<protein>
    <submittedName>
        <fullName evidence="6">Uncharacterized protein</fullName>
    </submittedName>
</protein>
<evidence type="ECO:0000256" key="1">
    <source>
        <dbReference type="ARBA" id="ARBA00004613"/>
    </source>
</evidence>
<feature type="region of interest" description="Disordered" evidence="5">
    <location>
        <begin position="1"/>
        <end position="24"/>
    </location>
</feature>
<evidence type="ECO:0000256" key="4">
    <source>
        <dbReference type="ARBA" id="ARBA00022729"/>
    </source>
</evidence>
<dbReference type="GO" id="GO:0005125">
    <property type="term" value="F:cytokine activity"/>
    <property type="evidence" value="ECO:0007669"/>
    <property type="project" value="InterPro"/>
</dbReference>
<keyword evidence="4" id="KW-0732">Signal</keyword>
<proteinExistence type="inferred from homology"/>
<organism evidence="6 7">
    <name type="scientific">Caerostris darwini</name>
    <dbReference type="NCBI Taxonomy" id="1538125"/>
    <lineage>
        <taxon>Eukaryota</taxon>
        <taxon>Metazoa</taxon>
        <taxon>Ecdysozoa</taxon>
        <taxon>Arthropoda</taxon>
        <taxon>Chelicerata</taxon>
        <taxon>Arachnida</taxon>
        <taxon>Araneae</taxon>
        <taxon>Araneomorphae</taxon>
        <taxon>Entelegynae</taxon>
        <taxon>Araneoidea</taxon>
        <taxon>Araneidae</taxon>
        <taxon>Caerostris</taxon>
    </lineage>
</organism>
<keyword evidence="3" id="KW-0964">Secreted</keyword>